<dbReference type="RefSeq" id="WP_197932421.1">
    <property type="nucleotide sequence ID" value="NZ_CP065682.1"/>
</dbReference>
<proteinExistence type="predicted"/>
<dbReference type="Pfam" id="PF12728">
    <property type="entry name" value="HTH_17"/>
    <property type="match status" value="1"/>
</dbReference>
<gene>
    <name evidence="2" type="ORF">I6G59_14315</name>
</gene>
<dbReference type="NCBIfam" id="TIGR01764">
    <property type="entry name" value="excise"/>
    <property type="match status" value="1"/>
</dbReference>
<keyword evidence="2" id="KW-0238">DNA-binding</keyword>
<dbReference type="AlphaFoldDB" id="A0A7T9TPB7"/>
<organism evidence="2 3">
    <name type="scientific">Brevibacterium casei</name>
    <dbReference type="NCBI Taxonomy" id="33889"/>
    <lineage>
        <taxon>Bacteria</taxon>
        <taxon>Bacillati</taxon>
        <taxon>Actinomycetota</taxon>
        <taxon>Actinomycetes</taxon>
        <taxon>Micrococcales</taxon>
        <taxon>Brevibacteriaceae</taxon>
        <taxon>Brevibacterium</taxon>
    </lineage>
</organism>
<accession>A0A7T9TPB7</accession>
<sequence>MKVSDVAAHLECTNDTVYRVIAEGALRAIRVGRLLRVPESALAEFIAGAAR</sequence>
<dbReference type="Proteomes" id="UP000594979">
    <property type="component" value="Chromosome"/>
</dbReference>
<evidence type="ECO:0000313" key="2">
    <source>
        <dbReference type="EMBL" id="QPS35593.1"/>
    </source>
</evidence>
<protein>
    <submittedName>
        <fullName evidence="2">Excisionase family DNA-binding protein</fullName>
    </submittedName>
</protein>
<dbReference type="KEGG" id="bcau:I6G59_14315"/>
<dbReference type="InterPro" id="IPR041657">
    <property type="entry name" value="HTH_17"/>
</dbReference>
<dbReference type="InterPro" id="IPR010093">
    <property type="entry name" value="SinI_DNA-bd"/>
</dbReference>
<feature type="domain" description="Helix-turn-helix" evidence="1">
    <location>
        <begin position="1"/>
        <end position="48"/>
    </location>
</feature>
<evidence type="ECO:0000259" key="1">
    <source>
        <dbReference type="Pfam" id="PF12728"/>
    </source>
</evidence>
<reference evidence="2 3" key="1">
    <citation type="submission" date="2020-12" db="EMBL/GenBank/DDBJ databases">
        <title>FDA dAtabase for Regulatory Grade micrObial Sequences (FDA-ARGOS): Supporting development and validation of Infectious Disease Dx tests.</title>
        <authorList>
            <person name="Sproer C."/>
            <person name="Gronow S."/>
            <person name="Severitt S."/>
            <person name="Schroder I."/>
            <person name="Tallon L."/>
            <person name="Sadzewicz L."/>
            <person name="Zhao X."/>
            <person name="Boylan J."/>
            <person name="Ott S."/>
            <person name="Bowen H."/>
            <person name="Vavikolanu K."/>
            <person name="Mehta A."/>
            <person name="Aluvathingal J."/>
            <person name="Nadendla S."/>
            <person name="Lowell S."/>
            <person name="Myers T."/>
            <person name="Yan Y."/>
            <person name="Sichtig H."/>
        </authorList>
    </citation>
    <scope>NUCLEOTIDE SEQUENCE [LARGE SCALE GENOMIC DNA]</scope>
    <source>
        <strain evidence="2 3">FDAARGOS_902</strain>
    </source>
</reference>
<dbReference type="EMBL" id="CP065682">
    <property type="protein sequence ID" value="QPS35593.1"/>
    <property type="molecule type" value="Genomic_DNA"/>
</dbReference>
<dbReference type="GO" id="GO:0003677">
    <property type="term" value="F:DNA binding"/>
    <property type="evidence" value="ECO:0007669"/>
    <property type="project" value="UniProtKB-KW"/>
</dbReference>
<evidence type="ECO:0000313" key="3">
    <source>
        <dbReference type="Proteomes" id="UP000594979"/>
    </source>
</evidence>
<name>A0A7T9TPB7_9MICO</name>